<dbReference type="InterPro" id="IPR003594">
    <property type="entry name" value="HATPase_dom"/>
</dbReference>
<dbReference type="InterPro" id="IPR003661">
    <property type="entry name" value="HisK_dim/P_dom"/>
</dbReference>
<keyword evidence="4" id="KW-0808">Transferase</keyword>
<evidence type="ECO:0000259" key="7">
    <source>
        <dbReference type="PROSITE" id="PS50109"/>
    </source>
</evidence>
<evidence type="ECO:0000256" key="4">
    <source>
        <dbReference type="ARBA" id="ARBA00022679"/>
    </source>
</evidence>
<dbReference type="Pfam" id="PF00512">
    <property type="entry name" value="HisKA"/>
    <property type="match status" value="1"/>
</dbReference>
<gene>
    <name evidence="8" type="ordered locus">Fraau_2414</name>
</gene>
<keyword evidence="3" id="KW-0597">Phosphoprotein</keyword>
<reference evidence="8" key="1">
    <citation type="submission" date="2012-02" db="EMBL/GenBank/DDBJ databases">
        <title>The complete genome of Frateuria aurantia DSM 6220.</title>
        <authorList>
            <consortium name="US DOE Joint Genome Institute (JGI-PGF)"/>
            <person name="Lucas S."/>
            <person name="Copeland A."/>
            <person name="Lapidus A."/>
            <person name="Glavina del Rio T."/>
            <person name="Dalin E."/>
            <person name="Tice H."/>
            <person name="Bruce D."/>
            <person name="Goodwin L."/>
            <person name="Pitluck S."/>
            <person name="Peters L."/>
            <person name="Ovchinnikova G."/>
            <person name="Teshima H."/>
            <person name="Kyrpides N."/>
            <person name="Mavromatis K."/>
            <person name="Ivanova N."/>
            <person name="Brettin T."/>
            <person name="Detter J.C."/>
            <person name="Han C."/>
            <person name="Larimer F."/>
            <person name="Land M."/>
            <person name="Hauser L."/>
            <person name="Markowitz V."/>
            <person name="Cheng J.-F."/>
            <person name="Hugenholtz P."/>
            <person name="Woyke T."/>
            <person name="Wu D."/>
            <person name="Brambilla E."/>
            <person name="Klenk H.-P."/>
            <person name="Eisen J.A."/>
        </authorList>
    </citation>
    <scope>NUCLEOTIDE SEQUENCE</scope>
    <source>
        <strain evidence="8">DSM 6220</strain>
    </source>
</reference>
<comment type="catalytic activity">
    <reaction evidence="1">
        <text>ATP + protein L-histidine = ADP + protein N-phospho-L-histidine.</text>
        <dbReference type="EC" id="2.7.13.3"/>
    </reaction>
</comment>
<evidence type="ECO:0000313" key="8">
    <source>
        <dbReference type="EMBL" id="AFC86779.1"/>
    </source>
</evidence>
<dbReference type="InterPro" id="IPR036890">
    <property type="entry name" value="HATPase_C_sf"/>
</dbReference>
<dbReference type="SUPFAM" id="SSF55874">
    <property type="entry name" value="ATPase domain of HSP90 chaperone/DNA topoisomerase II/histidine kinase"/>
    <property type="match status" value="1"/>
</dbReference>
<dbReference type="CDD" id="cd00082">
    <property type="entry name" value="HisKA"/>
    <property type="match status" value="1"/>
</dbReference>
<keyword evidence="9" id="KW-1185">Reference proteome</keyword>
<dbReference type="Gene3D" id="1.10.287.130">
    <property type="match status" value="1"/>
</dbReference>
<dbReference type="InterPro" id="IPR004358">
    <property type="entry name" value="Sig_transdc_His_kin-like_C"/>
</dbReference>
<dbReference type="EC" id="2.7.13.3" evidence="2"/>
<name>H8L6A2_FRAAD</name>
<dbReference type="InterPro" id="IPR005467">
    <property type="entry name" value="His_kinase_dom"/>
</dbReference>
<dbReference type="SUPFAM" id="SSF47384">
    <property type="entry name" value="Homodimeric domain of signal transducing histidine kinase"/>
    <property type="match status" value="1"/>
</dbReference>
<dbReference type="InterPro" id="IPR050736">
    <property type="entry name" value="Sensor_HK_Regulatory"/>
</dbReference>
<evidence type="ECO:0000256" key="2">
    <source>
        <dbReference type="ARBA" id="ARBA00012438"/>
    </source>
</evidence>
<evidence type="ECO:0000256" key="5">
    <source>
        <dbReference type="ARBA" id="ARBA00022777"/>
    </source>
</evidence>
<dbReference type="SMART" id="SM00387">
    <property type="entry name" value="HATPase_c"/>
    <property type="match status" value="1"/>
</dbReference>
<accession>H8L6A2</accession>
<dbReference type="Proteomes" id="UP000005234">
    <property type="component" value="Chromosome"/>
</dbReference>
<protein>
    <recommendedName>
        <fullName evidence="2">histidine kinase</fullName>
        <ecNumber evidence="2">2.7.13.3</ecNumber>
    </recommendedName>
</protein>
<dbReference type="SMART" id="SM00388">
    <property type="entry name" value="HisKA"/>
    <property type="match status" value="1"/>
</dbReference>
<dbReference type="eggNOG" id="COG0642">
    <property type="taxonomic scope" value="Bacteria"/>
</dbReference>
<evidence type="ECO:0000256" key="3">
    <source>
        <dbReference type="ARBA" id="ARBA00022553"/>
    </source>
</evidence>
<proteinExistence type="predicted"/>
<evidence type="ECO:0000313" key="9">
    <source>
        <dbReference type="Proteomes" id="UP000005234"/>
    </source>
</evidence>
<dbReference type="Pfam" id="PF02518">
    <property type="entry name" value="HATPase_c"/>
    <property type="match status" value="1"/>
</dbReference>
<dbReference type="EMBL" id="CP003350">
    <property type="protein sequence ID" value="AFC86779.1"/>
    <property type="molecule type" value="Genomic_DNA"/>
</dbReference>
<keyword evidence="6" id="KW-0902">Two-component regulatory system</keyword>
<dbReference type="KEGG" id="fau:Fraau_2414"/>
<dbReference type="PANTHER" id="PTHR43711">
    <property type="entry name" value="TWO-COMPONENT HISTIDINE KINASE"/>
    <property type="match status" value="1"/>
</dbReference>
<dbReference type="PROSITE" id="PS50109">
    <property type="entry name" value="HIS_KIN"/>
    <property type="match status" value="1"/>
</dbReference>
<evidence type="ECO:0000256" key="6">
    <source>
        <dbReference type="ARBA" id="ARBA00023012"/>
    </source>
</evidence>
<dbReference type="STRING" id="767434.Fraau_2414"/>
<dbReference type="AlphaFoldDB" id="H8L6A2"/>
<dbReference type="CDD" id="cd00075">
    <property type="entry name" value="HATPase"/>
    <property type="match status" value="1"/>
</dbReference>
<dbReference type="GO" id="GO:0000155">
    <property type="term" value="F:phosphorelay sensor kinase activity"/>
    <property type="evidence" value="ECO:0007669"/>
    <property type="project" value="InterPro"/>
</dbReference>
<sequence length="394" mass="43485">MNADLELQVLRARGWRTLPTGSPTRLIRIDWREPVLRAVLHPVSGQAGEPLSCHMHLQGMDRGWADVGHSGWRIYTHLQHGRHLLQIRAAPGRRRPVCMAAQWEVWVMLPPWRRWWAWLTYLGFGMGGIGASWRAGRWCAARPGLDHVGLTQGMADLGHELRTPLAGLLGMLELLAATPVNRRQQRFLLAMRQSGELLLRLIDDALRPMGRAALRPAPFAPEALCMGVLELMSPLAADKGLSLQYRWLGACPAMLKGDAARIEQLLLNLLGNAIKYTSAGEVGLVACWRAGQWWLWIHDTGPGIPETERRRVFRRFVRLPATAGSVGQGLGLAICRNWVRRMGGQITLLAASRCGALPDGLGPRSGAMGGTVARIRLPLPVVEAAGMPASRRRP</sequence>
<organism evidence="8 9">
    <name type="scientific">Frateuria aurantia (strain ATCC 33424 / DSM 6220 / KCTC 2777 / LMG 1558 / NBRC 3245 / NCIMB 13370)</name>
    <name type="common">Acetobacter aurantius</name>
    <dbReference type="NCBI Taxonomy" id="767434"/>
    <lineage>
        <taxon>Bacteria</taxon>
        <taxon>Pseudomonadati</taxon>
        <taxon>Pseudomonadota</taxon>
        <taxon>Gammaproteobacteria</taxon>
        <taxon>Lysobacterales</taxon>
        <taxon>Rhodanobacteraceae</taxon>
        <taxon>Frateuria</taxon>
    </lineage>
</organism>
<dbReference type="InterPro" id="IPR036097">
    <property type="entry name" value="HisK_dim/P_sf"/>
</dbReference>
<keyword evidence="5 8" id="KW-0418">Kinase</keyword>
<dbReference type="RefSeq" id="WP_014403782.1">
    <property type="nucleotide sequence ID" value="NC_017033.1"/>
</dbReference>
<dbReference type="PANTHER" id="PTHR43711:SF1">
    <property type="entry name" value="HISTIDINE KINASE 1"/>
    <property type="match status" value="1"/>
</dbReference>
<feature type="domain" description="Histidine kinase" evidence="7">
    <location>
        <begin position="156"/>
        <end position="381"/>
    </location>
</feature>
<dbReference type="Gene3D" id="3.30.565.10">
    <property type="entry name" value="Histidine kinase-like ATPase, C-terminal domain"/>
    <property type="match status" value="1"/>
</dbReference>
<evidence type="ECO:0000256" key="1">
    <source>
        <dbReference type="ARBA" id="ARBA00000085"/>
    </source>
</evidence>
<dbReference type="PRINTS" id="PR00344">
    <property type="entry name" value="BCTRLSENSOR"/>
</dbReference>
<dbReference type="HOGENOM" id="CLU_699705_0_0_6"/>